<proteinExistence type="predicted"/>
<sequence>MGGAPPAVLERLEGRAHTYLTSPIPVLLSPLPCSLLTGLFVEHRWRWWVKGMNDRFAILYSIVLFFLSFVTSSVLFFFLLSSSLFLSFTVVSIIFCFSIVLIFRRLFSYRFSVFYFVFLFFLVVFILFLIFCSHFVFKSYSIFSSSFSYIFHSFSLLVLFYDRLLFFLVFLLSPLIGLLV</sequence>
<dbReference type="Proteomes" id="UP000324222">
    <property type="component" value="Unassembled WGS sequence"/>
</dbReference>
<feature type="transmembrane region" description="Helical" evidence="1">
    <location>
        <begin position="149"/>
        <end position="179"/>
    </location>
</feature>
<reference evidence="2 3" key="1">
    <citation type="submission" date="2019-05" db="EMBL/GenBank/DDBJ databases">
        <title>Another draft genome of Portunus trituberculatus and its Hox gene families provides insights of decapod evolution.</title>
        <authorList>
            <person name="Jeong J.-H."/>
            <person name="Song I."/>
            <person name="Kim S."/>
            <person name="Choi T."/>
            <person name="Kim D."/>
            <person name="Ryu S."/>
            <person name="Kim W."/>
        </authorList>
    </citation>
    <scope>NUCLEOTIDE SEQUENCE [LARGE SCALE GENOMIC DNA]</scope>
    <source>
        <tissue evidence="2">Muscle</tissue>
    </source>
</reference>
<dbReference type="AlphaFoldDB" id="A0A5B7JL78"/>
<feature type="transmembrane region" description="Helical" evidence="1">
    <location>
        <begin position="84"/>
        <end position="103"/>
    </location>
</feature>
<organism evidence="2 3">
    <name type="scientific">Portunus trituberculatus</name>
    <name type="common">Swimming crab</name>
    <name type="synonym">Neptunus trituberculatus</name>
    <dbReference type="NCBI Taxonomy" id="210409"/>
    <lineage>
        <taxon>Eukaryota</taxon>
        <taxon>Metazoa</taxon>
        <taxon>Ecdysozoa</taxon>
        <taxon>Arthropoda</taxon>
        <taxon>Crustacea</taxon>
        <taxon>Multicrustacea</taxon>
        <taxon>Malacostraca</taxon>
        <taxon>Eumalacostraca</taxon>
        <taxon>Eucarida</taxon>
        <taxon>Decapoda</taxon>
        <taxon>Pleocyemata</taxon>
        <taxon>Brachyura</taxon>
        <taxon>Eubrachyura</taxon>
        <taxon>Portunoidea</taxon>
        <taxon>Portunidae</taxon>
        <taxon>Portuninae</taxon>
        <taxon>Portunus</taxon>
    </lineage>
</organism>
<feature type="transmembrane region" description="Helical" evidence="1">
    <location>
        <begin position="57"/>
        <end position="78"/>
    </location>
</feature>
<keyword evidence="1" id="KW-0472">Membrane</keyword>
<gene>
    <name evidence="2" type="ORF">E2C01_092808</name>
</gene>
<dbReference type="EMBL" id="VSRR010110245">
    <property type="protein sequence ID" value="MPC97490.1"/>
    <property type="molecule type" value="Genomic_DNA"/>
</dbReference>
<feature type="transmembrane region" description="Helical" evidence="1">
    <location>
        <begin position="20"/>
        <end position="41"/>
    </location>
</feature>
<protein>
    <submittedName>
        <fullName evidence="2">Uncharacterized protein</fullName>
    </submittedName>
</protein>
<evidence type="ECO:0000313" key="3">
    <source>
        <dbReference type="Proteomes" id="UP000324222"/>
    </source>
</evidence>
<feature type="transmembrane region" description="Helical" evidence="1">
    <location>
        <begin position="115"/>
        <end position="137"/>
    </location>
</feature>
<accession>A0A5B7JL78</accession>
<keyword evidence="3" id="KW-1185">Reference proteome</keyword>
<name>A0A5B7JL78_PORTR</name>
<comment type="caution">
    <text evidence="2">The sequence shown here is derived from an EMBL/GenBank/DDBJ whole genome shotgun (WGS) entry which is preliminary data.</text>
</comment>
<keyword evidence="1" id="KW-0812">Transmembrane</keyword>
<evidence type="ECO:0000313" key="2">
    <source>
        <dbReference type="EMBL" id="MPC97490.1"/>
    </source>
</evidence>
<evidence type="ECO:0000256" key="1">
    <source>
        <dbReference type="SAM" id="Phobius"/>
    </source>
</evidence>
<keyword evidence="1" id="KW-1133">Transmembrane helix</keyword>